<dbReference type="AlphaFoldDB" id="A0A5C7A583"/>
<dbReference type="InterPro" id="IPR019290">
    <property type="entry name" value="GlycosylTrfase-like_prok"/>
</dbReference>
<proteinExistence type="predicted"/>
<protein>
    <submittedName>
        <fullName evidence="2">Glycosyltransferase family 2 protein</fullName>
    </submittedName>
</protein>
<dbReference type="Gene3D" id="3.90.550.10">
    <property type="entry name" value="Spore Coat Polysaccharide Biosynthesis Protein SpsA, Chain A"/>
    <property type="match status" value="1"/>
</dbReference>
<sequence>MTLATEKPTIGSVIIPVSVITTCYGRNRHLYNLLSSLMHGSVRPAEVIIVNDDADSEQLAMFALNIVQIPTTASALSESSTQPVNSSFDIGRNRNVGAAHASNNALIFLDVDCIVEPSFVEQLASKLQAHPNALLMGQPRYLTRPLTDSEGEQLQQGALSKVSLDKLSVYNPYRYNFDTNTEASIEENEEEVMKTAEKTHKQTQIEQTQDYGAFWSLCFAISRGQFERIGGFDTQYVGYGAEDTDFSFTARSLNIDFYLTNDVIYHQQHDVYRPPLNHLESIVINANRFYDKWQHWPMAGWLLAFADMGLIDWQVDQQQLISMIRKPSATQIEKAHYPDAPYV</sequence>
<comment type="caution">
    <text evidence="2">The sequence shown here is derived from an EMBL/GenBank/DDBJ whole genome shotgun (WGS) entry which is preliminary data.</text>
</comment>
<dbReference type="PANTHER" id="PTHR43685">
    <property type="entry name" value="GLYCOSYLTRANSFERASE"/>
    <property type="match status" value="1"/>
</dbReference>
<reference evidence="2 3" key="1">
    <citation type="submission" date="2019-08" db="EMBL/GenBank/DDBJ databases">
        <title>Genome sequence of Psychrobacter frigidicola ACAM304 (type strain).</title>
        <authorList>
            <person name="Bowman J.P."/>
        </authorList>
    </citation>
    <scope>NUCLEOTIDE SEQUENCE [LARGE SCALE GENOMIC DNA]</scope>
    <source>
        <strain evidence="2 3">ACAM 304</strain>
    </source>
</reference>
<dbReference type="InterPro" id="IPR029044">
    <property type="entry name" value="Nucleotide-diphossugar_trans"/>
</dbReference>
<dbReference type="InterPro" id="IPR050834">
    <property type="entry name" value="Glycosyltransf_2"/>
</dbReference>
<dbReference type="Proteomes" id="UP000321903">
    <property type="component" value="Unassembled WGS sequence"/>
</dbReference>
<gene>
    <name evidence="2" type="ORF">ES754_05830</name>
</gene>
<dbReference type="GO" id="GO:0016740">
    <property type="term" value="F:transferase activity"/>
    <property type="evidence" value="ECO:0007669"/>
    <property type="project" value="UniProtKB-KW"/>
</dbReference>
<organism evidence="2 3">
    <name type="scientific">Psychrobacter frigidicola</name>
    <dbReference type="NCBI Taxonomy" id="45611"/>
    <lineage>
        <taxon>Bacteria</taxon>
        <taxon>Pseudomonadati</taxon>
        <taxon>Pseudomonadota</taxon>
        <taxon>Gammaproteobacteria</taxon>
        <taxon>Moraxellales</taxon>
        <taxon>Moraxellaceae</taxon>
        <taxon>Psychrobacter</taxon>
    </lineage>
</organism>
<dbReference type="CDD" id="cd00761">
    <property type="entry name" value="Glyco_tranf_GTA_type"/>
    <property type="match status" value="1"/>
</dbReference>
<keyword evidence="3" id="KW-1185">Reference proteome</keyword>
<evidence type="ECO:0000313" key="3">
    <source>
        <dbReference type="Proteomes" id="UP000321903"/>
    </source>
</evidence>
<dbReference type="PANTHER" id="PTHR43685:SF2">
    <property type="entry name" value="GLYCOSYLTRANSFERASE 2-LIKE DOMAIN-CONTAINING PROTEIN"/>
    <property type="match status" value="1"/>
</dbReference>
<evidence type="ECO:0000313" key="2">
    <source>
        <dbReference type="EMBL" id="TXD98432.1"/>
    </source>
</evidence>
<accession>A0A5C7A583</accession>
<feature type="domain" description="Glycosyltransferase 2-like prokaryotic type" evidence="1">
    <location>
        <begin position="45"/>
        <end position="246"/>
    </location>
</feature>
<keyword evidence="2" id="KW-0808">Transferase</keyword>
<dbReference type="EMBL" id="VORZ01000001">
    <property type="protein sequence ID" value="TXD98432.1"/>
    <property type="molecule type" value="Genomic_DNA"/>
</dbReference>
<dbReference type="SUPFAM" id="SSF53448">
    <property type="entry name" value="Nucleotide-diphospho-sugar transferases"/>
    <property type="match status" value="1"/>
</dbReference>
<evidence type="ECO:0000259" key="1">
    <source>
        <dbReference type="Pfam" id="PF10111"/>
    </source>
</evidence>
<dbReference type="OrthoDB" id="6653642at2"/>
<dbReference type="Pfam" id="PF10111">
    <property type="entry name" value="Glyco_tranf_2_2"/>
    <property type="match status" value="1"/>
</dbReference>
<dbReference type="RefSeq" id="WP_147222886.1">
    <property type="nucleotide sequence ID" value="NZ_CAJGYY010000001.1"/>
</dbReference>
<name>A0A5C7A583_9GAMM</name>